<evidence type="ECO:0000313" key="12">
    <source>
        <dbReference type="Proteomes" id="UP000002320"/>
    </source>
</evidence>
<keyword evidence="9" id="KW-0732">Signal</keyword>
<evidence type="ECO:0000256" key="1">
    <source>
        <dbReference type="ARBA" id="ARBA00004651"/>
    </source>
</evidence>
<keyword evidence="2" id="KW-1003">Cell membrane</keyword>
<evidence type="ECO:0000256" key="7">
    <source>
        <dbReference type="ARBA" id="ARBA00023180"/>
    </source>
</evidence>
<keyword evidence="12" id="KW-1185">Reference proteome</keyword>
<reference evidence="11" key="2">
    <citation type="submission" date="2021-02" db="UniProtKB">
        <authorList>
            <consortium name="EnsemblMetazoa"/>
        </authorList>
    </citation>
    <scope>IDENTIFICATION</scope>
    <source>
        <strain evidence="11">JHB</strain>
    </source>
</reference>
<keyword evidence="4 8" id="KW-1133">Transmembrane helix</keyword>
<feature type="signal peptide" evidence="9">
    <location>
        <begin position="1"/>
        <end position="17"/>
    </location>
</feature>
<dbReference type="InParanoid" id="B0W544"/>
<dbReference type="PANTHER" id="PTHR42643:SF41">
    <property type="entry name" value="IONOTROPIC RECEPTOR 20A-RELATED"/>
    <property type="match status" value="1"/>
</dbReference>
<keyword evidence="7" id="KW-0325">Glycoprotein</keyword>
<organism>
    <name type="scientific">Culex quinquefasciatus</name>
    <name type="common">Southern house mosquito</name>
    <name type="synonym">Culex pungens</name>
    <dbReference type="NCBI Taxonomy" id="7176"/>
    <lineage>
        <taxon>Eukaryota</taxon>
        <taxon>Metazoa</taxon>
        <taxon>Ecdysozoa</taxon>
        <taxon>Arthropoda</taxon>
        <taxon>Hexapoda</taxon>
        <taxon>Insecta</taxon>
        <taxon>Pterygota</taxon>
        <taxon>Neoptera</taxon>
        <taxon>Endopterygota</taxon>
        <taxon>Diptera</taxon>
        <taxon>Nematocera</taxon>
        <taxon>Culicoidea</taxon>
        <taxon>Culicidae</taxon>
        <taxon>Culicinae</taxon>
        <taxon>Culicini</taxon>
        <taxon>Culex</taxon>
        <taxon>Culex</taxon>
    </lineage>
</organism>
<protein>
    <recommendedName>
        <fullName evidence="13">Ionotropic glutamate receptor L-glutamate and glycine-binding domain-containing protein</fullName>
    </recommendedName>
</protein>
<evidence type="ECO:0000256" key="9">
    <source>
        <dbReference type="SAM" id="SignalP"/>
    </source>
</evidence>
<dbReference type="OMA" id="EAGMQQH"/>
<dbReference type="EMBL" id="DS231840">
    <property type="protein sequence ID" value="EDS34610.1"/>
    <property type="molecule type" value="Genomic_DNA"/>
</dbReference>
<dbReference type="AlphaFoldDB" id="B0W544"/>
<accession>B0W544</accession>
<dbReference type="GO" id="GO:0005886">
    <property type="term" value="C:plasma membrane"/>
    <property type="evidence" value="ECO:0007669"/>
    <property type="project" value="UniProtKB-SubCell"/>
</dbReference>
<dbReference type="VEuPathDB" id="VectorBase:CPIJ001527"/>
<evidence type="ECO:0000256" key="3">
    <source>
        <dbReference type="ARBA" id="ARBA00022692"/>
    </source>
</evidence>
<gene>
    <name evidence="11" type="primary">6033365</name>
    <name evidence="10" type="ORF">CpipJ_CPIJ001527</name>
</gene>
<dbReference type="KEGG" id="cqu:CpipJ_CPIJ001527"/>
<evidence type="ECO:0000256" key="6">
    <source>
        <dbReference type="ARBA" id="ARBA00023170"/>
    </source>
</evidence>
<dbReference type="Proteomes" id="UP000002320">
    <property type="component" value="Unassembled WGS sequence"/>
</dbReference>
<evidence type="ECO:0000256" key="4">
    <source>
        <dbReference type="ARBA" id="ARBA00022989"/>
    </source>
</evidence>
<evidence type="ECO:0000313" key="11">
    <source>
        <dbReference type="EnsemblMetazoa" id="CPIJ001527-PA"/>
    </source>
</evidence>
<sequence>MTIMWIVLLVLVVPGLTLESHTSYTTSLVRYLSERSSGIFDCWFYQLRDDPWIDELLQSRDLETIPKKLISSGVVVQVDRQPKILLISGDLNPVSLKQLSKFIETTNFDETLKIIVLHRCPSRNDLEALNAIFTAAKLFNVLFIRVDQLQLDYPQQYRKSIVTINDPIPPADLFPDQTLNLHGRLHHVSITSATVDARIVAEEGASRGCLIEWIINTLEAVNGTFHFSQIFCEELTPAECTQQQRMLDGVTSVDFAVDVKTLTAVDNRFLSSTFPDQFLVVAPRGRRLTIYEVFAIPFKLELWIMTLVVICFFRLLAWRFPRLFQNDLLLMAICGFERMKLWHVSKLEKFTCLALSIVTFMLFSAYEAKIITFMTSFPYAPSPRTFDDLFQSKIKIFVQNTETYGATNDACFDQVIQFSPHAWDYIDFNNRSIGFGGSSRQMYMLADHPLYYDFDNKRNKLVLLDQFSLGTFIPFHFVGHRNPLKSRLHRTEQAFLEMGLMDFWTRTLIRQAYGPMYMILVSKGDDSEGSTLSLAELGPVCIVVTAGFCLAALIFVGELGIYWTRKCMIF</sequence>
<evidence type="ECO:0000256" key="2">
    <source>
        <dbReference type="ARBA" id="ARBA00022475"/>
    </source>
</evidence>
<reference evidence="10" key="1">
    <citation type="submission" date="2007-03" db="EMBL/GenBank/DDBJ databases">
        <title>Annotation of Culex pipiens quinquefasciatus.</title>
        <authorList>
            <consortium name="The Broad Institute Genome Sequencing Platform"/>
            <person name="Atkinson P.W."/>
            <person name="Hemingway J."/>
            <person name="Christensen B.M."/>
            <person name="Higgs S."/>
            <person name="Kodira C."/>
            <person name="Hannick L."/>
            <person name="Megy K."/>
            <person name="O'Leary S."/>
            <person name="Pearson M."/>
            <person name="Haas B.J."/>
            <person name="Mauceli E."/>
            <person name="Wortman J.R."/>
            <person name="Lee N.H."/>
            <person name="Guigo R."/>
            <person name="Stanke M."/>
            <person name="Alvarado L."/>
            <person name="Amedeo P."/>
            <person name="Antoine C.H."/>
            <person name="Arensburger P."/>
            <person name="Bidwell S.L."/>
            <person name="Crawford M."/>
            <person name="Camaro F."/>
            <person name="Devon K."/>
            <person name="Engels R."/>
            <person name="Hammond M."/>
            <person name="Howarth C."/>
            <person name="Koehrsen M."/>
            <person name="Lawson D."/>
            <person name="Montgomery P."/>
            <person name="Nene V."/>
            <person name="Nusbaum C."/>
            <person name="Puiu D."/>
            <person name="Romero-Severson J."/>
            <person name="Severson D.W."/>
            <person name="Shumway M."/>
            <person name="Sisk P."/>
            <person name="Stolte C."/>
            <person name="Zeng Q."/>
            <person name="Eisenstadt E."/>
            <person name="Fraser-Liggett C."/>
            <person name="Strausberg R."/>
            <person name="Galagan J."/>
            <person name="Birren B."/>
            <person name="Collins F.H."/>
        </authorList>
    </citation>
    <scope>NUCLEOTIDE SEQUENCE [LARGE SCALE GENOMIC DNA]</scope>
    <source>
        <strain evidence="10">JHB</strain>
    </source>
</reference>
<dbReference type="VEuPathDB" id="VectorBase:CQUJHB020359"/>
<dbReference type="PANTHER" id="PTHR42643">
    <property type="entry name" value="IONOTROPIC RECEPTOR 20A-RELATED"/>
    <property type="match status" value="1"/>
</dbReference>
<dbReference type="InterPro" id="IPR052192">
    <property type="entry name" value="Insect_Ionotropic_Sensory_Rcpt"/>
</dbReference>
<dbReference type="FunCoup" id="B0W544">
    <property type="interactions" value="74"/>
</dbReference>
<feature type="transmembrane region" description="Helical" evidence="8">
    <location>
        <begin position="537"/>
        <end position="563"/>
    </location>
</feature>
<dbReference type="HOGENOM" id="CLU_018838_0_0_1"/>
<keyword evidence="3 8" id="KW-0812">Transmembrane</keyword>
<comment type="subcellular location">
    <subcellularLocation>
        <location evidence="1">Cell membrane</location>
        <topology evidence="1">Multi-pass membrane protein</topology>
    </subcellularLocation>
</comment>
<dbReference type="EnsemblMetazoa" id="CPIJ001527-RA">
    <property type="protein sequence ID" value="CPIJ001527-PA"/>
    <property type="gene ID" value="CPIJ001527"/>
</dbReference>
<evidence type="ECO:0000256" key="8">
    <source>
        <dbReference type="SAM" id="Phobius"/>
    </source>
</evidence>
<evidence type="ECO:0008006" key="13">
    <source>
        <dbReference type="Google" id="ProtNLM"/>
    </source>
</evidence>
<keyword evidence="5 8" id="KW-0472">Membrane</keyword>
<evidence type="ECO:0000256" key="5">
    <source>
        <dbReference type="ARBA" id="ARBA00023136"/>
    </source>
</evidence>
<dbReference type="OrthoDB" id="7744623at2759"/>
<feature type="chain" id="PRO_5014566475" description="Ionotropic glutamate receptor L-glutamate and glycine-binding domain-containing protein" evidence="9">
    <location>
        <begin position="18"/>
        <end position="570"/>
    </location>
</feature>
<feature type="transmembrane region" description="Helical" evidence="8">
    <location>
        <begin position="347"/>
        <end position="366"/>
    </location>
</feature>
<keyword evidence="6" id="KW-0675">Receptor</keyword>
<evidence type="ECO:0000313" key="10">
    <source>
        <dbReference type="EMBL" id="EDS34610.1"/>
    </source>
</evidence>
<feature type="transmembrane region" description="Helical" evidence="8">
    <location>
        <begin position="302"/>
        <end position="321"/>
    </location>
</feature>
<dbReference type="eggNOG" id="ENOG502T9UQ">
    <property type="taxonomic scope" value="Eukaryota"/>
</dbReference>
<name>B0W544_CULQU</name>
<proteinExistence type="predicted"/>